<dbReference type="PANTHER" id="PTHR14942:SF9">
    <property type="entry name" value="OS02G0188500 PROTEIN"/>
    <property type="match status" value="1"/>
</dbReference>
<dbReference type="SUPFAM" id="SSF54236">
    <property type="entry name" value="Ubiquitin-like"/>
    <property type="match status" value="1"/>
</dbReference>
<dbReference type="PROSITE" id="PS50053">
    <property type="entry name" value="UBIQUITIN_2"/>
    <property type="match status" value="1"/>
</dbReference>
<dbReference type="GO" id="GO:0000398">
    <property type="term" value="P:mRNA splicing, via spliceosome"/>
    <property type="evidence" value="ECO:0007669"/>
    <property type="project" value="InterPro"/>
</dbReference>
<comment type="caution">
    <text evidence="3">The sequence shown here is derived from an EMBL/GenBank/DDBJ whole genome shotgun (WGS) entry which is preliminary data.</text>
</comment>
<protein>
    <recommendedName>
        <fullName evidence="2">Ubiquitin-like domain-containing protein</fullName>
    </recommendedName>
</protein>
<dbReference type="InterPro" id="IPR039690">
    <property type="entry name" value="SNRNP25"/>
</dbReference>
<keyword evidence="4" id="KW-1185">Reference proteome</keyword>
<sequence length="222" mass="26002">MRRFSFQKVAAEEEEDADYYYSKIASTSVRPRRSFHRSSSVLSIGGSRKSFCYDKLSQVPIQLIVVKLDGSSFEIDVRKSATIAELKQAVERRFSHLPTDGPGKISWRHVWGHFCLSYRGQKLLNDSDFIKSYDIKDGDQLRFVRHTSIAYNLIKKQSRKQIDGPKPNTIPENHEEENQKLDVDDNQENLRCLQFKHEKGGAPKIRKRHWTFKMGKWIRWLL</sequence>
<gene>
    <name evidence="3" type="ORF">RND81_10G151000</name>
</gene>
<feature type="domain" description="Ubiquitin-like" evidence="2">
    <location>
        <begin position="61"/>
        <end position="144"/>
    </location>
</feature>
<name>A0AAW1I2I4_SAPOF</name>
<dbReference type="AlphaFoldDB" id="A0AAW1I2I4"/>
<evidence type="ECO:0000259" key="2">
    <source>
        <dbReference type="PROSITE" id="PS50053"/>
    </source>
</evidence>
<evidence type="ECO:0000313" key="3">
    <source>
        <dbReference type="EMBL" id="KAK9683582.1"/>
    </source>
</evidence>
<reference evidence="3" key="1">
    <citation type="submission" date="2024-03" db="EMBL/GenBank/DDBJ databases">
        <title>WGS assembly of Saponaria officinalis var. Norfolk2.</title>
        <authorList>
            <person name="Jenkins J."/>
            <person name="Shu S."/>
            <person name="Grimwood J."/>
            <person name="Barry K."/>
            <person name="Goodstein D."/>
            <person name="Schmutz J."/>
            <person name="Leebens-Mack J."/>
            <person name="Osbourn A."/>
        </authorList>
    </citation>
    <scope>NUCLEOTIDE SEQUENCE [LARGE SCALE GENOMIC DNA]</scope>
    <source>
        <strain evidence="3">JIC</strain>
    </source>
</reference>
<dbReference type="InterPro" id="IPR000626">
    <property type="entry name" value="Ubiquitin-like_dom"/>
</dbReference>
<dbReference type="EMBL" id="JBDFQZ010000010">
    <property type="protein sequence ID" value="KAK9683582.1"/>
    <property type="molecule type" value="Genomic_DNA"/>
</dbReference>
<feature type="region of interest" description="Disordered" evidence="1">
    <location>
        <begin position="159"/>
        <end position="181"/>
    </location>
</feature>
<proteinExistence type="predicted"/>
<evidence type="ECO:0000256" key="1">
    <source>
        <dbReference type="SAM" id="MobiDB-lite"/>
    </source>
</evidence>
<dbReference type="InterPro" id="IPR040610">
    <property type="entry name" value="SNRNP25_ubiquitin"/>
</dbReference>
<organism evidence="3 4">
    <name type="scientific">Saponaria officinalis</name>
    <name type="common">Common soapwort</name>
    <name type="synonym">Lychnis saponaria</name>
    <dbReference type="NCBI Taxonomy" id="3572"/>
    <lineage>
        <taxon>Eukaryota</taxon>
        <taxon>Viridiplantae</taxon>
        <taxon>Streptophyta</taxon>
        <taxon>Embryophyta</taxon>
        <taxon>Tracheophyta</taxon>
        <taxon>Spermatophyta</taxon>
        <taxon>Magnoliopsida</taxon>
        <taxon>eudicotyledons</taxon>
        <taxon>Gunneridae</taxon>
        <taxon>Pentapetalae</taxon>
        <taxon>Caryophyllales</taxon>
        <taxon>Caryophyllaceae</taxon>
        <taxon>Caryophylleae</taxon>
        <taxon>Saponaria</taxon>
    </lineage>
</organism>
<dbReference type="Proteomes" id="UP001443914">
    <property type="component" value="Unassembled WGS sequence"/>
</dbReference>
<dbReference type="InterPro" id="IPR029071">
    <property type="entry name" value="Ubiquitin-like_domsf"/>
</dbReference>
<dbReference type="Gene3D" id="3.10.20.90">
    <property type="entry name" value="Phosphatidylinositol 3-kinase Catalytic Subunit, Chain A, domain 1"/>
    <property type="match status" value="1"/>
</dbReference>
<feature type="compositionally biased region" description="Basic and acidic residues" evidence="1">
    <location>
        <begin position="172"/>
        <end position="181"/>
    </location>
</feature>
<evidence type="ECO:0000313" key="4">
    <source>
        <dbReference type="Proteomes" id="UP001443914"/>
    </source>
</evidence>
<dbReference type="SMART" id="SM00213">
    <property type="entry name" value="UBQ"/>
    <property type="match status" value="1"/>
</dbReference>
<dbReference type="Pfam" id="PF18036">
    <property type="entry name" value="Ubiquitin_4"/>
    <property type="match status" value="1"/>
</dbReference>
<accession>A0AAW1I2I4</accession>
<dbReference type="PANTHER" id="PTHR14942">
    <property type="entry name" value="U11/U12 SMALL NUCLEAR RIBONUCLEOPROTEIN 25 KDA PROTEIN"/>
    <property type="match status" value="1"/>
</dbReference>
<dbReference type="CDD" id="cd17058">
    <property type="entry name" value="Ubl_SNRNP25"/>
    <property type="match status" value="1"/>
</dbReference>